<evidence type="ECO:0008006" key="5">
    <source>
        <dbReference type="Google" id="ProtNLM"/>
    </source>
</evidence>
<keyword evidence="4" id="KW-1185">Reference proteome</keyword>
<dbReference type="PANTHER" id="PTHR33144">
    <property type="entry name" value="OS10G0409366 PROTEIN-RELATED"/>
    <property type="match status" value="1"/>
</dbReference>
<protein>
    <recommendedName>
        <fullName evidence="5">Transposase, Ptta/En/Spm, plant</fullName>
    </recommendedName>
</protein>
<dbReference type="InterPro" id="IPR004252">
    <property type="entry name" value="Probable_transposase_24"/>
</dbReference>
<dbReference type="PANTHER" id="PTHR33144:SF16">
    <property type="entry name" value="OS02G0129000 PROTEIN"/>
    <property type="match status" value="1"/>
</dbReference>
<dbReference type="EMBL" id="OX465080">
    <property type="protein sequence ID" value="CAI9279412.1"/>
    <property type="molecule type" value="Genomic_DNA"/>
</dbReference>
<evidence type="ECO:0000313" key="3">
    <source>
        <dbReference type="EMBL" id="CAI9279412.1"/>
    </source>
</evidence>
<reference evidence="3" key="1">
    <citation type="submission" date="2023-04" db="EMBL/GenBank/DDBJ databases">
        <authorList>
            <person name="Vijverberg K."/>
            <person name="Xiong W."/>
            <person name="Schranz E."/>
        </authorList>
    </citation>
    <scope>NUCLEOTIDE SEQUENCE</scope>
</reference>
<accession>A0AA35YT34</accession>
<keyword evidence="1" id="KW-0175">Coiled coil</keyword>
<evidence type="ECO:0000256" key="1">
    <source>
        <dbReference type="SAM" id="Coils"/>
    </source>
</evidence>
<evidence type="ECO:0000313" key="4">
    <source>
        <dbReference type="Proteomes" id="UP001177003"/>
    </source>
</evidence>
<sequence length="395" mass="46370">MVYENIEDYAQQSDNDDDIGDRDDELVEEQIESIPSQQATELSITKKRGPTMMHGVQVGNFNEREAIICNKFGQPIGPVTKEKDIVGQFSRFLGTIARTYSYAPLTYKEWRKVPHKEKMWEFVLEKYIVPENAKKWVLRTIGECWRGYKCRTKKKHFYMLKDNKTRWKNRPKNIPEKDFQQLLSLWNNKVVMKRCLITKDVRMSQKNMHTAGPKSFARIHEEMMNDDPNKEPPTLAQMFERTRRRTVGNKYVDTYDDTANKIEQMKNYKPSEDRSAPLDPFLATMGKEYDGHRRLFGRGVTNRLMNKVNGDGTSYMVPRELMDSLRANAEKDQLLDMRKELDEDHARKMAELEEDHARKKAELEAMRNDIDKVVEDAMQRLIEKLPAGVAREFLT</sequence>
<dbReference type="AlphaFoldDB" id="A0AA35YT34"/>
<gene>
    <name evidence="3" type="ORF">LSALG_LOCUS19213</name>
</gene>
<evidence type="ECO:0000256" key="2">
    <source>
        <dbReference type="SAM" id="MobiDB-lite"/>
    </source>
</evidence>
<organism evidence="3 4">
    <name type="scientific">Lactuca saligna</name>
    <name type="common">Willowleaf lettuce</name>
    <dbReference type="NCBI Taxonomy" id="75948"/>
    <lineage>
        <taxon>Eukaryota</taxon>
        <taxon>Viridiplantae</taxon>
        <taxon>Streptophyta</taxon>
        <taxon>Embryophyta</taxon>
        <taxon>Tracheophyta</taxon>
        <taxon>Spermatophyta</taxon>
        <taxon>Magnoliopsida</taxon>
        <taxon>eudicotyledons</taxon>
        <taxon>Gunneridae</taxon>
        <taxon>Pentapetalae</taxon>
        <taxon>asterids</taxon>
        <taxon>campanulids</taxon>
        <taxon>Asterales</taxon>
        <taxon>Asteraceae</taxon>
        <taxon>Cichorioideae</taxon>
        <taxon>Cichorieae</taxon>
        <taxon>Lactucinae</taxon>
        <taxon>Lactuca</taxon>
    </lineage>
</organism>
<name>A0AA35YT34_LACSI</name>
<feature type="region of interest" description="Disordered" evidence="2">
    <location>
        <begin position="1"/>
        <end position="21"/>
    </location>
</feature>
<proteinExistence type="predicted"/>
<feature type="coiled-coil region" evidence="1">
    <location>
        <begin position="342"/>
        <end position="380"/>
    </location>
</feature>
<dbReference type="Pfam" id="PF03004">
    <property type="entry name" value="Transposase_24"/>
    <property type="match status" value="1"/>
</dbReference>
<dbReference type="Proteomes" id="UP001177003">
    <property type="component" value="Chromosome 4"/>
</dbReference>